<dbReference type="GO" id="GO:0015627">
    <property type="term" value="C:type II protein secretion system complex"/>
    <property type="evidence" value="ECO:0007669"/>
    <property type="project" value="InterPro"/>
</dbReference>
<dbReference type="Pfam" id="PF16537">
    <property type="entry name" value="T2SSB"/>
    <property type="match status" value="1"/>
</dbReference>
<feature type="compositionally biased region" description="Polar residues" evidence="1">
    <location>
        <begin position="189"/>
        <end position="201"/>
    </location>
</feature>
<accession>A0A316FZ75</accession>
<dbReference type="RefSeq" id="WP_109762063.1">
    <property type="nucleotide sequence ID" value="NZ_QGGU01000002.1"/>
</dbReference>
<keyword evidence="2" id="KW-1133">Transmembrane helix</keyword>
<keyword evidence="2" id="KW-0472">Membrane</keyword>
<reference evidence="4 5" key="1">
    <citation type="submission" date="2018-05" db="EMBL/GenBank/DDBJ databases">
        <title>Genomic Encyclopedia of Type Strains, Phase IV (KMG-IV): sequencing the most valuable type-strain genomes for metagenomic binning, comparative biology and taxonomic classification.</title>
        <authorList>
            <person name="Goeker M."/>
        </authorList>
    </citation>
    <scope>NUCLEOTIDE SEQUENCE [LARGE SCALE GENOMIC DNA]</scope>
    <source>
        <strain evidence="4 5">DSM 25350</strain>
    </source>
</reference>
<proteinExistence type="predicted"/>
<dbReference type="OrthoDB" id="5432325at2"/>
<keyword evidence="5" id="KW-1185">Reference proteome</keyword>
<feature type="compositionally biased region" description="Acidic residues" evidence="1">
    <location>
        <begin position="37"/>
        <end position="49"/>
    </location>
</feature>
<dbReference type="InterPro" id="IPR032389">
    <property type="entry name" value="GspB_C"/>
</dbReference>
<feature type="compositionally biased region" description="Polar residues" evidence="1">
    <location>
        <begin position="152"/>
        <end position="165"/>
    </location>
</feature>
<dbReference type="AlphaFoldDB" id="A0A316FZ75"/>
<dbReference type="Proteomes" id="UP000245790">
    <property type="component" value="Unassembled WGS sequence"/>
</dbReference>
<feature type="region of interest" description="Disordered" evidence="1">
    <location>
        <begin position="189"/>
        <end position="241"/>
    </location>
</feature>
<evidence type="ECO:0000256" key="2">
    <source>
        <dbReference type="SAM" id="Phobius"/>
    </source>
</evidence>
<evidence type="ECO:0000313" key="4">
    <source>
        <dbReference type="EMBL" id="PWK53941.1"/>
    </source>
</evidence>
<protein>
    <submittedName>
        <fullName evidence="4">Type II secretion system (T2SS) protein B</fullName>
    </submittedName>
</protein>
<dbReference type="EMBL" id="QGGU01000002">
    <property type="protein sequence ID" value="PWK53941.1"/>
    <property type="molecule type" value="Genomic_DNA"/>
</dbReference>
<organism evidence="4 5">
    <name type="scientific">Pleionea mediterranea</name>
    <dbReference type="NCBI Taxonomy" id="523701"/>
    <lineage>
        <taxon>Bacteria</taxon>
        <taxon>Pseudomonadati</taxon>
        <taxon>Pseudomonadota</taxon>
        <taxon>Gammaproteobacteria</taxon>
        <taxon>Oceanospirillales</taxon>
        <taxon>Pleioneaceae</taxon>
        <taxon>Pleionea</taxon>
    </lineage>
</organism>
<evidence type="ECO:0000259" key="3">
    <source>
        <dbReference type="Pfam" id="PF16537"/>
    </source>
</evidence>
<evidence type="ECO:0000313" key="5">
    <source>
        <dbReference type="Proteomes" id="UP000245790"/>
    </source>
</evidence>
<gene>
    <name evidence="4" type="ORF">C8D97_102333</name>
</gene>
<evidence type="ECO:0000256" key="1">
    <source>
        <dbReference type="SAM" id="MobiDB-lite"/>
    </source>
</evidence>
<keyword evidence="2" id="KW-0812">Transmembrane</keyword>
<feature type="region of interest" description="Disordered" evidence="1">
    <location>
        <begin position="29"/>
        <end position="49"/>
    </location>
</feature>
<feature type="domain" description="Type II secretion system protein GspB C-terminal" evidence="3">
    <location>
        <begin position="262"/>
        <end position="308"/>
    </location>
</feature>
<feature type="region of interest" description="Disordered" evidence="1">
    <location>
        <begin position="102"/>
        <end position="165"/>
    </location>
</feature>
<sequence>MSILLNALNKSNNEQESAEALDELIEEPVKTGNESEQTADSDVADTDVTDSDVREASSFNMMAVMFGFLSLIVILLLVIVFLLLQQGDDPTAQITKQLSQDRLQTQSSPLNSSAEKVIAENHSSVNKSSGNKPEVSLTENPVSEKSNRTQPEHSASSKNEESLSASNDQYFESFKPEKQAVERITKTETYNDNSQADMSGSKQHHNEQLANQSSNVANSSATESSGKSSTSSSSQNPQINKALPIKEFDQLTEIEQLMVNEITLDAHVYSEEASQRFIFMNDALIQEGEKIINSWYLESIEPDGIVVNNGVLRVNIEKQ</sequence>
<comment type="caution">
    <text evidence="4">The sequence shown here is derived from an EMBL/GenBank/DDBJ whole genome shotgun (WGS) entry which is preliminary data.</text>
</comment>
<feature type="compositionally biased region" description="Polar residues" evidence="1">
    <location>
        <begin position="102"/>
        <end position="114"/>
    </location>
</feature>
<name>A0A316FZ75_9GAMM</name>
<feature type="transmembrane region" description="Helical" evidence="2">
    <location>
        <begin position="63"/>
        <end position="84"/>
    </location>
</feature>
<feature type="compositionally biased region" description="Polar residues" evidence="1">
    <location>
        <begin position="121"/>
        <end position="144"/>
    </location>
</feature>
<feature type="compositionally biased region" description="Low complexity" evidence="1">
    <location>
        <begin position="210"/>
        <end position="234"/>
    </location>
</feature>